<keyword evidence="2" id="KW-1185">Reference proteome</keyword>
<dbReference type="AlphaFoldDB" id="A0A3M0GG73"/>
<dbReference type="Proteomes" id="UP000281985">
    <property type="component" value="Unassembled WGS sequence"/>
</dbReference>
<dbReference type="EMBL" id="REFV01000001">
    <property type="protein sequence ID" value="RMB64091.1"/>
    <property type="molecule type" value="Genomic_DNA"/>
</dbReference>
<name>A0A3M0GG73_9FLAO</name>
<gene>
    <name evidence="1" type="ORF">EAX61_01570</name>
</gene>
<sequence length="289" mass="34164">MLSTDNYTYSILKYRHSQLLDEQLNVGILVYFPETNSFIFKHSSNLKRVKAIYNNVSDKVILHYLKQIDRKLKNLDTQSNLFNNYNVKEKFNEFIHKELIATDASVLQFSKVFNGIRYNETQENVIDFLLVSYFSEYTSPKIIHSTIVDSVSDRFINKLASRFDLEKLEKEKKLFKDYKIKNETGKSYIFDYAWQNGTLNLVKPIDFNLKTSRGIEDKAHKHLGLFIDLQNEAEEQNLRYDLLVSRPKERSFYKDYDHALKLLELPKRLKIIEEEGIDRYSKKAIKALS</sequence>
<dbReference type="Pfam" id="PF11236">
    <property type="entry name" value="DUF3037"/>
    <property type="match status" value="1"/>
</dbReference>
<evidence type="ECO:0000313" key="1">
    <source>
        <dbReference type="EMBL" id="RMB64091.1"/>
    </source>
</evidence>
<protein>
    <submittedName>
        <fullName evidence="1">DUF3037 domain-containing protein</fullName>
    </submittedName>
</protein>
<organism evidence="1 2">
    <name type="scientific">Dokdonia sinensis</name>
    <dbReference type="NCBI Taxonomy" id="2479847"/>
    <lineage>
        <taxon>Bacteria</taxon>
        <taxon>Pseudomonadati</taxon>
        <taxon>Bacteroidota</taxon>
        <taxon>Flavobacteriia</taxon>
        <taxon>Flavobacteriales</taxon>
        <taxon>Flavobacteriaceae</taxon>
        <taxon>Dokdonia</taxon>
    </lineage>
</organism>
<dbReference type="InterPro" id="IPR021398">
    <property type="entry name" value="DUF3037"/>
</dbReference>
<comment type="caution">
    <text evidence="1">The sequence shown here is derived from an EMBL/GenBank/DDBJ whole genome shotgun (WGS) entry which is preliminary data.</text>
</comment>
<reference evidence="1 2" key="1">
    <citation type="submission" date="2018-10" db="EMBL/GenBank/DDBJ databases">
        <title>Dokdonia luteus sp. nov., isolated from sea water.</title>
        <authorList>
            <person name="Zhou L.Y."/>
            <person name="Du Z.J."/>
        </authorList>
    </citation>
    <scope>NUCLEOTIDE SEQUENCE [LARGE SCALE GENOMIC DNA]</scope>
    <source>
        <strain evidence="1 2">SH27</strain>
    </source>
</reference>
<proteinExistence type="predicted"/>
<accession>A0A3M0GG73</accession>
<evidence type="ECO:0000313" key="2">
    <source>
        <dbReference type="Proteomes" id="UP000281985"/>
    </source>
</evidence>